<dbReference type="Proteomes" id="UP000284395">
    <property type="component" value="Unassembled WGS sequence"/>
</dbReference>
<dbReference type="AlphaFoldDB" id="A0A420ES47"/>
<evidence type="ECO:0000313" key="4">
    <source>
        <dbReference type="EMBL" id="RKF23491.1"/>
    </source>
</evidence>
<evidence type="ECO:0000313" key="5">
    <source>
        <dbReference type="Proteomes" id="UP000284395"/>
    </source>
</evidence>
<protein>
    <submittedName>
        <fullName evidence="4">Serine hydrolase</fullName>
    </submittedName>
</protein>
<sequence>MSFRYSLAALIAAISMSAPVGAQAQTDLSTLSAEERSEQRLKDIVAALHGDKPYEDVFTDQFLQAVSPQRFALIFRQLSSQYGALNSMEVVETGPATGYARLAVHFEGGAGQGDLQLQPQAPYKVSGFRIGVLKPLGDTKEKLAADLAALHGDAGMLLTKIGSSEPFFAYHAERPFAVGSAFKLYVLAALSREIAAGKRRWDDVVPLEGKSFAGGTLYGWPEGSPLTLHTLAALMISISDNTATDILVRLLGRDALAAEVRLSGHSDPSSILPMMDTAEFFALKQQGEMAAQTYHAAGPVGRQAMLDRLDGKAAAQASQADLARIFGQAPTAIDTVEWFATPADIIRVLAQIAETEDPVALDILGINSSLPDEERARWRYAGYKGGSETGVLSLNWLLRDENGEWYSLAMSWNDPDAAVEETGFMMLANRALSLVGHTR</sequence>
<dbReference type="InterPro" id="IPR045155">
    <property type="entry name" value="Beta-lactam_cat"/>
</dbReference>
<evidence type="ECO:0000256" key="1">
    <source>
        <dbReference type="ARBA" id="ARBA00001526"/>
    </source>
</evidence>
<reference evidence="4 5" key="1">
    <citation type="submission" date="2018-09" db="EMBL/GenBank/DDBJ databases">
        <title>Altererythrobacter spongiae sp. nov., isolated from a marine sponge.</title>
        <authorList>
            <person name="Zhuang L."/>
            <person name="Luo L."/>
        </authorList>
    </citation>
    <scope>NUCLEOTIDE SEQUENCE [LARGE SCALE GENOMIC DNA]</scope>
    <source>
        <strain evidence="4 5">HN-Y73</strain>
    </source>
</reference>
<dbReference type="PANTHER" id="PTHR35333:SF5">
    <property type="entry name" value="CONSERVED LIPOPROTEIN LPQF-RELATED"/>
    <property type="match status" value="1"/>
</dbReference>
<dbReference type="GO" id="GO:0030655">
    <property type="term" value="P:beta-lactam antibiotic catabolic process"/>
    <property type="evidence" value="ECO:0007669"/>
    <property type="project" value="InterPro"/>
</dbReference>
<comment type="caution">
    <text evidence="4">The sequence shown here is derived from an EMBL/GenBank/DDBJ whole genome shotgun (WGS) entry which is preliminary data.</text>
</comment>
<proteinExistence type="predicted"/>
<dbReference type="OrthoDB" id="108135at2"/>
<evidence type="ECO:0000259" key="3">
    <source>
        <dbReference type="Pfam" id="PF13354"/>
    </source>
</evidence>
<dbReference type="PANTHER" id="PTHR35333">
    <property type="entry name" value="BETA-LACTAMASE"/>
    <property type="match status" value="1"/>
</dbReference>
<name>A0A420ES47_9SPHN</name>
<dbReference type="GO" id="GO:0046677">
    <property type="term" value="P:response to antibiotic"/>
    <property type="evidence" value="ECO:0007669"/>
    <property type="project" value="InterPro"/>
</dbReference>
<dbReference type="EMBL" id="RAPF01000001">
    <property type="protein sequence ID" value="RKF23491.1"/>
    <property type="molecule type" value="Genomic_DNA"/>
</dbReference>
<dbReference type="SUPFAM" id="SSF56601">
    <property type="entry name" value="beta-lactamase/transpeptidase-like"/>
    <property type="match status" value="1"/>
</dbReference>
<organism evidence="4 5">
    <name type="scientific">Altericroceibacterium spongiae</name>
    <dbReference type="NCBI Taxonomy" id="2320269"/>
    <lineage>
        <taxon>Bacteria</taxon>
        <taxon>Pseudomonadati</taxon>
        <taxon>Pseudomonadota</taxon>
        <taxon>Alphaproteobacteria</taxon>
        <taxon>Sphingomonadales</taxon>
        <taxon>Erythrobacteraceae</taxon>
        <taxon>Altericroceibacterium</taxon>
    </lineage>
</organism>
<keyword evidence="2" id="KW-0732">Signal</keyword>
<keyword evidence="4" id="KW-0378">Hydrolase</keyword>
<dbReference type="Gene3D" id="3.40.710.10">
    <property type="entry name" value="DD-peptidase/beta-lactamase superfamily"/>
    <property type="match status" value="1"/>
</dbReference>
<dbReference type="InterPro" id="IPR012338">
    <property type="entry name" value="Beta-lactam/transpept-like"/>
</dbReference>
<comment type="catalytic activity">
    <reaction evidence="1">
        <text>a beta-lactam + H2O = a substituted beta-amino acid</text>
        <dbReference type="Rhea" id="RHEA:20401"/>
        <dbReference type="ChEBI" id="CHEBI:15377"/>
        <dbReference type="ChEBI" id="CHEBI:35627"/>
        <dbReference type="ChEBI" id="CHEBI:140347"/>
        <dbReference type="EC" id="3.5.2.6"/>
    </reaction>
</comment>
<dbReference type="Pfam" id="PF13354">
    <property type="entry name" value="Beta-lactamase2"/>
    <property type="match status" value="1"/>
</dbReference>
<feature type="chain" id="PRO_5019527966" evidence="2">
    <location>
        <begin position="25"/>
        <end position="439"/>
    </location>
</feature>
<evidence type="ECO:0000256" key="2">
    <source>
        <dbReference type="SAM" id="SignalP"/>
    </source>
</evidence>
<dbReference type="RefSeq" id="WP_147395419.1">
    <property type="nucleotide sequence ID" value="NZ_RAPF01000001.1"/>
</dbReference>
<dbReference type="GO" id="GO:0008800">
    <property type="term" value="F:beta-lactamase activity"/>
    <property type="evidence" value="ECO:0007669"/>
    <property type="project" value="UniProtKB-EC"/>
</dbReference>
<keyword evidence="5" id="KW-1185">Reference proteome</keyword>
<accession>A0A420ES47</accession>
<feature type="signal peptide" evidence="2">
    <location>
        <begin position="1"/>
        <end position="24"/>
    </location>
</feature>
<dbReference type="InterPro" id="IPR000871">
    <property type="entry name" value="Beta-lactam_class-A"/>
</dbReference>
<gene>
    <name evidence="4" type="ORF">D6851_03250</name>
</gene>
<feature type="domain" description="Beta-lactamase class A catalytic" evidence="3">
    <location>
        <begin position="165"/>
        <end position="353"/>
    </location>
</feature>